<organism evidence="13 14">
    <name type="scientific">Mahella australiensis (strain DSM 15567 / CIP 107919 / 50-1 BON)</name>
    <dbReference type="NCBI Taxonomy" id="697281"/>
    <lineage>
        <taxon>Bacteria</taxon>
        <taxon>Bacillati</taxon>
        <taxon>Bacillota</taxon>
        <taxon>Clostridia</taxon>
        <taxon>Thermoanaerobacterales</taxon>
        <taxon>Thermoanaerobacterales Family IV. Incertae Sedis</taxon>
        <taxon>Mahella</taxon>
    </lineage>
</organism>
<feature type="binding site" evidence="9">
    <location>
        <begin position="10"/>
        <end position="17"/>
    </location>
    <ligand>
        <name>GTP</name>
        <dbReference type="ChEBI" id="CHEBI:37565"/>
        <label>1</label>
    </ligand>
</feature>
<proteinExistence type="inferred from homology"/>
<dbReference type="Pfam" id="PF01926">
    <property type="entry name" value="MMR_HSR1"/>
    <property type="match status" value="2"/>
</dbReference>
<feature type="binding site" evidence="9">
    <location>
        <begin position="229"/>
        <end position="233"/>
    </location>
    <ligand>
        <name>GTP</name>
        <dbReference type="ChEBI" id="CHEBI:37565"/>
        <label>2</label>
    </ligand>
</feature>
<name>F4A1B3_MAHA5</name>
<dbReference type="InterPro" id="IPR032859">
    <property type="entry name" value="KH_dom-like"/>
</dbReference>
<dbReference type="InterPro" id="IPR031166">
    <property type="entry name" value="G_ENGA"/>
</dbReference>
<dbReference type="InterPro" id="IPR006073">
    <property type="entry name" value="GTP-bd"/>
</dbReference>
<evidence type="ECO:0000256" key="8">
    <source>
        <dbReference type="ARBA" id="ARBA00053470"/>
    </source>
</evidence>
<feature type="binding site" evidence="9">
    <location>
        <begin position="182"/>
        <end position="189"/>
    </location>
    <ligand>
        <name>GTP</name>
        <dbReference type="ChEBI" id="CHEBI:37565"/>
        <label>2</label>
    </ligand>
</feature>
<evidence type="ECO:0000256" key="3">
    <source>
        <dbReference type="ARBA" id="ARBA00022517"/>
    </source>
</evidence>
<dbReference type="RefSeq" id="WP_013781460.1">
    <property type="nucleotide sequence ID" value="NC_015520.1"/>
</dbReference>
<keyword evidence="6 9" id="KW-0342">GTP-binding</keyword>
<dbReference type="PIRSF" id="PIRSF006485">
    <property type="entry name" value="GTP-binding_EngA"/>
    <property type="match status" value="1"/>
</dbReference>
<dbReference type="InterPro" id="IPR005225">
    <property type="entry name" value="Small_GTP-bd"/>
</dbReference>
<dbReference type="eggNOG" id="COG1160">
    <property type="taxonomic scope" value="Bacteria"/>
</dbReference>
<evidence type="ECO:0000259" key="12">
    <source>
        <dbReference type="PROSITE" id="PS51712"/>
    </source>
</evidence>
<dbReference type="KEGG" id="mas:Mahau_1855"/>
<dbReference type="Gene3D" id="3.40.50.300">
    <property type="entry name" value="P-loop containing nucleotide triphosphate hydrolases"/>
    <property type="match status" value="2"/>
</dbReference>
<dbReference type="FunFam" id="3.30.300.20:FF:000004">
    <property type="entry name" value="GTPase Der"/>
    <property type="match status" value="1"/>
</dbReference>
<feature type="binding site" evidence="9">
    <location>
        <begin position="57"/>
        <end position="61"/>
    </location>
    <ligand>
        <name>GTP</name>
        <dbReference type="ChEBI" id="CHEBI:37565"/>
        <label>1</label>
    </ligand>
</feature>
<feature type="binding site" evidence="9">
    <location>
        <begin position="120"/>
        <end position="123"/>
    </location>
    <ligand>
        <name>GTP</name>
        <dbReference type="ChEBI" id="CHEBI:37565"/>
        <label>1</label>
    </ligand>
</feature>
<evidence type="ECO:0000256" key="11">
    <source>
        <dbReference type="RuleBase" id="RU004481"/>
    </source>
</evidence>
<evidence type="ECO:0000256" key="1">
    <source>
        <dbReference type="ARBA" id="ARBA00008279"/>
    </source>
</evidence>
<protein>
    <recommendedName>
        <fullName evidence="2 9">GTPase Der</fullName>
    </recommendedName>
    <alternativeName>
        <fullName evidence="7 9">GTP-binding protein EngA</fullName>
    </alternativeName>
</protein>
<dbReference type="AlphaFoldDB" id="F4A1B3"/>
<dbReference type="GO" id="GO:0042254">
    <property type="term" value="P:ribosome biogenesis"/>
    <property type="evidence" value="ECO:0007669"/>
    <property type="project" value="UniProtKB-KW"/>
</dbReference>
<reference evidence="13 14" key="2">
    <citation type="journal article" date="2011" name="Stand. Genomic Sci.">
        <title>Complete genome sequence of Mahella australiensis type strain (50-1 BON).</title>
        <authorList>
            <person name="Sikorski J."/>
            <person name="Teshima H."/>
            <person name="Nolan M."/>
            <person name="Lucas S."/>
            <person name="Hammon N."/>
            <person name="Deshpande S."/>
            <person name="Cheng J.F."/>
            <person name="Pitluck S."/>
            <person name="Liolios K."/>
            <person name="Pagani I."/>
            <person name="Ivanova N."/>
            <person name="Huntemann M."/>
            <person name="Mavromatis K."/>
            <person name="Ovchinikova G."/>
            <person name="Pati A."/>
            <person name="Tapia R."/>
            <person name="Han C."/>
            <person name="Goodwin L."/>
            <person name="Chen A."/>
            <person name="Palaniappan K."/>
            <person name="Land M."/>
            <person name="Hauser L."/>
            <person name="Ngatchou-Djao O.D."/>
            <person name="Rohde M."/>
            <person name="Pukall R."/>
            <person name="Spring S."/>
            <person name="Abt B."/>
            <person name="Goker M."/>
            <person name="Detter J.C."/>
            <person name="Woyke T."/>
            <person name="Bristow J."/>
            <person name="Markowitz V."/>
            <person name="Hugenholtz P."/>
            <person name="Eisen J.A."/>
            <person name="Kyrpides N.C."/>
            <person name="Klenk H.P."/>
            <person name="Lapidus A."/>
        </authorList>
    </citation>
    <scope>NUCLEOTIDE SEQUENCE [LARGE SCALE GENOMIC DNA]</scope>
    <source>
        <strain evidence="14">DSM 15567 / CIP 107919 / 50-1 BON</strain>
    </source>
</reference>
<dbReference type="NCBIfam" id="TIGR00231">
    <property type="entry name" value="small_GTP"/>
    <property type="match status" value="2"/>
</dbReference>
<dbReference type="CDD" id="cd01895">
    <property type="entry name" value="EngA2"/>
    <property type="match status" value="1"/>
</dbReference>
<dbReference type="OrthoDB" id="9805918at2"/>
<feature type="binding site" evidence="9">
    <location>
        <begin position="294"/>
        <end position="297"/>
    </location>
    <ligand>
        <name>GTP</name>
        <dbReference type="ChEBI" id="CHEBI:37565"/>
        <label>2</label>
    </ligand>
</feature>
<dbReference type="PROSITE" id="PS51712">
    <property type="entry name" value="G_ENGA"/>
    <property type="match status" value="2"/>
</dbReference>
<evidence type="ECO:0000256" key="5">
    <source>
        <dbReference type="ARBA" id="ARBA00022741"/>
    </source>
</evidence>
<dbReference type="PANTHER" id="PTHR43834:SF6">
    <property type="entry name" value="GTPASE DER"/>
    <property type="match status" value="1"/>
</dbReference>
<dbReference type="FunFam" id="3.40.50.300:FF:000057">
    <property type="entry name" value="GTPase Der"/>
    <property type="match status" value="1"/>
</dbReference>
<dbReference type="PANTHER" id="PTHR43834">
    <property type="entry name" value="GTPASE DER"/>
    <property type="match status" value="1"/>
</dbReference>
<dbReference type="SUPFAM" id="SSF52540">
    <property type="entry name" value="P-loop containing nucleoside triphosphate hydrolases"/>
    <property type="match status" value="2"/>
</dbReference>
<feature type="domain" description="EngA-type G" evidence="12">
    <location>
        <begin position="4"/>
        <end position="168"/>
    </location>
</feature>
<evidence type="ECO:0000256" key="2">
    <source>
        <dbReference type="ARBA" id="ARBA00020953"/>
    </source>
</evidence>
<dbReference type="InterPro" id="IPR015946">
    <property type="entry name" value="KH_dom-like_a/b"/>
</dbReference>
<comment type="function">
    <text evidence="8 9 11">GTPase that plays an essential role in the late steps of ribosome biogenesis.</text>
</comment>
<dbReference type="Proteomes" id="UP000008457">
    <property type="component" value="Chromosome"/>
</dbReference>
<reference evidence="14" key="1">
    <citation type="submission" date="2010-11" db="EMBL/GenBank/DDBJ databases">
        <title>The complete genome of Mahella australiensis DSM 15567.</title>
        <authorList>
            <consortium name="US DOE Joint Genome Institute (JGI-PGF)"/>
            <person name="Lucas S."/>
            <person name="Copeland A."/>
            <person name="Lapidus A."/>
            <person name="Bruce D."/>
            <person name="Goodwin L."/>
            <person name="Pitluck S."/>
            <person name="Kyrpides N."/>
            <person name="Mavromatis K."/>
            <person name="Pagani I."/>
            <person name="Ivanova N."/>
            <person name="Teshima H."/>
            <person name="Brettin T."/>
            <person name="Detter J.C."/>
            <person name="Han C."/>
            <person name="Tapia R."/>
            <person name="Land M."/>
            <person name="Hauser L."/>
            <person name="Markowitz V."/>
            <person name="Cheng J.-F."/>
            <person name="Hugenholtz P."/>
            <person name="Woyke T."/>
            <person name="Wu D."/>
            <person name="Spring S."/>
            <person name="Pukall R."/>
            <person name="Steenblock K."/>
            <person name="Schneider S."/>
            <person name="Klenk H.-P."/>
            <person name="Eisen J.A."/>
        </authorList>
    </citation>
    <scope>NUCLEOTIDE SEQUENCE [LARGE SCALE GENOMIC DNA]</scope>
    <source>
        <strain evidence="14">DSM 15567 / CIP 107919 / 50-1 BON</strain>
    </source>
</reference>
<dbReference type="GO" id="GO:0043022">
    <property type="term" value="F:ribosome binding"/>
    <property type="evidence" value="ECO:0007669"/>
    <property type="project" value="TreeGrafter"/>
</dbReference>
<dbReference type="Gene3D" id="3.30.300.20">
    <property type="match status" value="1"/>
</dbReference>
<evidence type="ECO:0000313" key="13">
    <source>
        <dbReference type="EMBL" id="AEE97032.1"/>
    </source>
</evidence>
<keyword evidence="3 9" id="KW-0690">Ribosome biogenesis</keyword>
<evidence type="ECO:0000256" key="4">
    <source>
        <dbReference type="ARBA" id="ARBA00022737"/>
    </source>
</evidence>
<keyword evidence="4 11" id="KW-0677">Repeat</keyword>
<accession>F4A1B3</accession>
<evidence type="ECO:0000256" key="7">
    <source>
        <dbReference type="ARBA" id="ARBA00032345"/>
    </source>
</evidence>
<dbReference type="Pfam" id="PF14714">
    <property type="entry name" value="KH_dom-like"/>
    <property type="match status" value="1"/>
</dbReference>
<dbReference type="InterPro" id="IPR027417">
    <property type="entry name" value="P-loop_NTPase"/>
</dbReference>
<dbReference type="PRINTS" id="PR00326">
    <property type="entry name" value="GTP1OBG"/>
</dbReference>
<keyword evidence="14" id="KW-1185">Reference proteome</keyword>
<comment type="subunit">
    <text evidence="9">Associates with the 50S ribosomal subunit.</text>
</comment>
<dbReference type="NCBIfam" id="TIGR03594">
    <property type="entry name" value="GTPase_EngA"/>
    <property type="match status" value="1"/>
</dbReference>
<dbReference type="FunFam" id="3.40.50.300:FF:000040">
    <property type="entry name" value="GTPase Der"/>
    <property type="match status" value="1"/>
</dbReference>
<dbReference type="STRING" id="697281.Mahau_1855"/>
<keyword evidence="5 9" id="KW-0547">Nucleotide-binding</keyword>
<evidence type="ECO:0000256" key="10">
    <source>
        <dbReference type="PROSITE-ProRule" id="PRU01049"/>
    </source>
</evidence>
<feature type="domain" description="EngA-type G" evidence="12">
    <location>
        <begin position="176"/>
        <end position="351"/>
    </location>
</feature>
<dbReference type="EMBL" id="CP002360">
    <property type="protein sequence ID" value="AEE97032.1"/>
    <property type="molecule type" value="Genomic_DNA"/>
</dbReference>
<sequence>MDKATVAIIGRPNVGKSTLFNRLVGRRISIVDDTPGITRDRIYADVEWTGKIFSLVDTGGIDFSGKDSIVNQMIRQAQYAIDTADVILLVVDANEGMTSADEEVADILRRSNKSVLLVCNKVDNFNRKDLLYDFYKLGLGDPIPISAGNGLGIGDLLDKIVAHINVSVDIIDEETIRIAVIGKPNAGKSSIVNRLLGQERVIVSDQPGTTRDAIDVLIEHEGDRYILIDTAGLRRKAKINEAVERYSVSRALEAVQRSDVAALVIDAVEGVTEQDAKIAGFAHEKGKGLIVLLNKWDLIEKDNKTVSRYKQDIAEKLGFIGYAPVLFISAKTGQRMDKILPMVKYVFEQSSMRISTGVLNDVIREAVAISAPPSSKGRSLKIYYATQVAVRPPTFVLFVNDTELMHFSYERYLENYLRRNFGFEGTPIRIAVRARKE</sequence>
<dbReference type="InterPro" id="IPR016484">
    <property type="entry name" value="GTPase_Der"/>
</dbReference>
<evidence type="ECO:0000256" key="9">
    <source>
        <dbReference type="HAMAP-Rule" id="MF_00195"/>
    </source>
</evidence>
<dbReference type="CDD" id="cd01894">
    <property type="entry name" value="EngA1"/>
    <property type="match status" value="1"/>
</dbReference>
<dbReference type="HAMAP" id="MF_00195">
    <property type="entry name" value="GTPase_Der"/>
    <property type="match status" value="1"/>
</dbReference>
<dbReference type="GO" id="GO:0005525">
    <property type="term" value="F:GTP binding"/>
    <property type="evidence" value="ECO:0007669"/>
    <property type="project" value="UniProtKB-UniRule"/>
</dbReference>
<comment type="similarity">
    <text evidence="1 9 10 11">Belongs to the TRAFAC class TrmE-Era-EngA-EngB-Septin-like GTPase superfamily. EngA (Der) GTPase family.</text>
</comment>
<dbReference type="HOGENOM" id="CLU_016077_6_2_9"/>
<evidence type="ECO:0000256" key="6">
    <source>
        <dbReference type="ARBA" id="ARBA00023134"/>
    </source>
</evidence>
<gene>
    <name evidence="9" type="primary">der</name>
    <name evidence="13" type="ordered locus">Mahau_1855</name>
</gene>
<evidence type="ECO:0000313" key="14">
    <source>
        <dbReference type="Proteomes" id="UP000008457"/>
    </source>
</evidence>